<proteinExistence type="predicted"/>
<keyword evidence="2" id="KW-0238">DNA-binding</keyword>
<dbReference type="EMBL" id="VDFV01000037">
    <property type="protein sequence ID" value="TNC65513.1"/>
    <property type="molecule type" value="Genomic_DNA"/>
</dbReference>
<reference evidence="5 6" key="1">
    <citation type="submission" date="2019-06" db="EMBL/GenBank/DDBJ databases">
        <authorList>
            <person name="Jiang L."/>
        </authorList>
    </citation>
    <scope>NUCLEOTIDE SEQUENCE [LARGE SCALE GENOMIC DNA]</scope>
    <source>
        <strain evidence="5 6">YIM 48858</strain>
    </source>
</reference>
<dbReference type="GO" id="GO:0003677">
    <property type="term" value="F:DNA binding"/>
    <property type="evidence" value="ECO:0007669"/>
    <property type="project" value="UniProtKB-KW"/>
</dbReference>
<comment type="caution">
    <text evidence="5">The sequence shown here is derived from an EMBL/GenBank/DDBJ whole genome shotgun (WGS) entry which is preliminary data.</text>
</comment>
<evidence type="ECO:0000256" key="2">
    <source>
        <dbReference type="ARBA" id="ARBA00023125"/>
    </source>
</evidence>
<evidence type="ECO:0000313" key="5">
    <source>
        <dbReference type="EMBL" id="TNC65513.1"/>
    </source>
</evidence>
<dbReference type="Gene3D" id="3.30.1050.10">
    <property type="entry name" value="SCP2 sterol-binding domain"/>
    <property type="match status" value="1"/>
</dbReference>
<evidence type="ECO:0000259" key="4">
    <source>
        <dbReference type="PROSITE" id="PS51118"/>
    </source>
</evidence>
<dbReference type="InterPro" id="IPR036390">
    <property type="entry name" value="WH_DNA-bd_sf"/>
</dbReference>
<evidence type="ECO:0000313" key="6">
    <source>
        <dbReference type="Proteomes" id="UP000305709"/>
    </source>
</evidence>
<dbReference type="Pfam" id="PF14864">
    <property type="entry name" value="Alkyl_sulf_C"/>
    <property type="match status" value="1"/>
</dbReference>
<dbReference type="Gene3D" id="1.10.10.10">
    <property type="entry name" value="Winged helix-like DNA-binding domain superfamily/Winged helix DNA-binding domain"/>
    <property type="match status" value="1"/>
</dbReference>
<gene>
    <name evidence="5" type="ORF">FHG71_17425</name>
</gene>
<keyword evidence="3" id="KW-0804">Transcription</keyword>
<protein>
    <submittedName>
        <fullName evidence="5">Transcriptional regulator</fullName>
    </submittedName>
</protein>
<feature type="domain" description="HTH hxlR-type" evidence="4">
    <location>
        <begin position="11"/>
        <end position="109"/>
    </location>
</feature>
<dbReference type="AlphaFoldDB" id="A0A5C4N629"/>
<keyword evidence="1" id="KW-0805">Transcription regulation</keyword>
<dbReference type="PANTHER" id="PTHR33204:SF18">
    <property type="entry name" value="TRANSCRIPTIONAL REGULATORY PROTEIN"/>
    <property type="match status" value="1"/>
</dbReference>
<sequence>MDRKRSYDDGCAFAQALDLVGERWALLVMRELMFGPRRFTDLKESLTGIATNVLTQRLAGLEAAGIVRQVDLPRPARGKAYALTPWGQAFREPLRVMGAWASRSPLLRLDRPLSAAAAMLSLGSMFEPAKAGNLRVAVDLRLPDGDFAVRVEAGRLSVEPGRHPDPDAVVRGDQNALLPVLYAGQPVAEAVAGGAMTIEGDATALERLAQAFRSPEPMGEDIKA</sequence>
<dbReference type="Proteomes" id="UP000305709">
    <property type="component" value="Unassembled WGS sequence"/>
</dbReference>
<dbReference type="InterPro" id="IPR002577">
    <property type="entry name" value="HTH_HxlR"/>
</dbReference>
<dbReference type="InterPro" id="IPR036527">
    <property type="entry name" value="SCP2_sterol-bd_dom_sf"/>
</dbReference>
<accession>A0A5C4N629</accession>
<dbReference type="SUPFAM" id="SSF46785">
    <property type="entry name" value="Winged helix' DNA-binding domain"/>
    <property type="match status" value="1"/>
</dbReference>
<dbReference type="OrthoDB" id="9782219at2"/>
<dbReference type="PANTHER" id="PTHR33204">
    <property type="entry name" value="TRANSCRIPTIONAL REGULATOR, MARR FAMILY"/>
    <property type="match status" value="1"/>
</dbReference>
<dbReference type="InterPro" id="IPR036388">
    <property type="entry name" value="WH-like_DNA-bd_sf"/>
</dbReference>
<dbReference type="InterPro" id="IPR029229">
    <property type="entry name" value="Alkyl_sulf_C"/>
</dbReference>
<keyword evidence="6" id="KW-1185">Reference proteome</keyword>
<evidence type="ECO:0000256" key="1">
    <source>
        <dbReference type="ARBA" id="ARBA00023015"/>
    </source>
</evidence>
<organism evidence="5 6">
    <name type="scientific">Rubellimicrobium roseum</name>
    <dbReference type="NCBI Taxonomy" id="687525"/>
    <lineage>
        <taxon>Bacteria</taxon>
        <taxon>Pseudomonadati</taxon>
        <taxon>Pseudomonadota</taxon>
        <taxon>Alphaproteobacteria</taxon>
        <taxon>Rhodobacterales</taxon>
        <taxon>Roseobacteraceae</taxon>
        <taxon>Rubellimicrobium</taxon>
    </lineage>
</organism>
<evidence type="ECO:0000256" key="3">
    <source>
        <dbReference type="ARBA" id="ARBA00023163"/>
    </source>
</evidence>
<name>A0A5C4N629_9RHOB</name>
<dbReference type="SUPFAM" id="SSF55718">
    <property type="entry name" value="SCP-like"/>
    <property type="match status" value="1"/>
</dbReference>
<dbReference type="PROSITE" id="PS51118">
    <property type="entry name" value="HTH_HXLR"/>
    <property type="match status" value="1"/>
</dbReference>
<dbReference type="RefSeq" id="WP_139082977.1">
    <property type="nucleotide sequence ID" value="NZ_VDFV01000037.1"/>
</dbReference>
<dbReference type="Pfam" id="PF01638">
    <property type="entry name" value="HxlR"/>
    <property type="match status" value="1"/>
</dbReference>